<dbReference type="EMBL" id="WUYX01000019">
    <property type="protein sequence ID" value="MXV61390.1"/>
    <property type="molecule type" value="Genomic_DNA"/>
</dbReference>
<dbReference type="InterPro" id="IPR025164">
    <property type="entry name" value="Toastrack_DUF4097"/>
</dbReference>
<evidence type="ECO:0000313" key="3">
    <source>
        <dbReference type="Proteomes" id="UP000434101"/>
    </source>
</evidence>
<keyword evidence="3" id="KW-1185">Reference proteome</keyword>
<comment type="caution">
    <text evidence="2">The sequence shown here is derived from an EMBL/GenBank/DDBJ whole genome shotgun (WGS) entry which is preliminary data.</text>
</comment>
<dbReference type="RefSeq" id="WP_160063233.1">
    <property type="nucleotide sequence ID" value="NZ_WUYX01000019.1"/>
</dbReference>
<sequence>MTARTSRRTLLGGAGASLLAALAGCSGSTPLVGRRIESNETISPDGAERLEVTGDVGEITVVGVGRDDVGLDIVKQSSSIRTDLDDLEFRTERDDDTLELRSEYDGSVGWFESQPTMDLDIEMPEALALERIDASIGRISVRDVTGDLTVETSTGEIDVSSVAGTVGARASTGDVEIREIDALGDVRTSTGRIEVDVPAIDGDTTVEASTGEIAAAIDPDLDADLHVSTSVGEVSVDGLELTDETREDNLVMGTLGDGGPTLRLETSTGRIDVTSLS</sequence>
<evidence type="ECO:0000313" key="2">
    <source>
        <dbReference type="EMBL" id="MXV61390.1"/>
    </source>
</evidence>
<organism evidence="2 3">
    <name type="scientific">Natronorubrum halalkaliphilum</name>
    <dbReference type="NCBI Taxonomy" id="2691917"/>
    <lineage>
        <taxon>Archaea</taxon>
        <taxon>Methanobacteriati</taxon>
        <taxon>Methanobacteriota</taxon>
        <taxon>Stenosarchaea group</taxon>
        <taxon>Halobacteria</taxon>
        <taxon>Halobacteriales</taxon>
        <taxon>Natrialbaceae</taxon>
        <taxon>Natronorubrum</taxon>
    </lineage>
</organism>
<dbReference type="Pfam" id="PF13349">
    <property type="entry name" value="DUF4097"/>
    <property type="match status" value="1"/>
</dbReference>
<dbReference type="OrthoDB" id="214853at2157"/>
<accession>A0A6B0VIL4</accession>
<dbReference type="PROSITE" id="PS51257">
    <property type="entry name" value="PROKAR_LIPOPROTEIN"/>
    <property type="match status" value="1"/>
</dbReference>
<proteinExistence type="predicted"/>
<dbReference type="InterPro" id="IPR006311">
    <property type="entry name" value="TAT_signal"/>
</dbReference>
<dbReference type="Proteomes" id="UP000434101">
    <property type="component" value="Unassembled WGS sequence"/>
</dbReference>
<feature type="domain" description="DUF4097" evidence="1">
    <location>
        <begin position="132"/>
        <end position="273"/>
    </location>
</feature>
<protein>
    <submittedName>
        <fullName evidence="2">DUF4097 family beta strand repeat protein</fullName>
    </submittedName>
</protein>
<gene>
    <name evidence="2" type="ORF">GS429_04785</name>
</gene>
<dbReference type="PROSITE" id="PS51318">
    <property type="entry name" value="TAT"/>
    <property type="match status" value="1"/>
</dbReference>
<reference evidence="2 3" key="1">
    <citation type="submission" date="2020-01" db="EMBL/GenBank/DDBJ databases">
        <title>Natronorubrum sp. JWXQ-INN 674 isolated from Inner Mongolia Autonomous Region of China.</title>
        <authorList>
            <person name="Xue Q."/>
        </authorList>
    </citation>
    <scope>NUCLEOTIDE SEQUENCE [LARGE SCALE GENOMIC DNA]</scope>
    <source>
        <strain evidence="2 3">JWXQ-INN-674</strain>
    </source>
</reference>
<evidence type="ECO:0000259" key="1">
    <source>
        <dbReference type="Pfam" id="PF13349"/>
    </source>
</evidence>
<name>A0A6B0VIL4_9EURY</name>
<dbReference type="AlphaFoldDB" id="A0A6B0VIL4"/>